<dbReference type="AlphaFoldDB" id="A0A8J2NQU8"/>
<organism evidence="1 2">
    <name type="scientific">Allacma fusca</name>
    <dbReference type="NCBI Taxonomy" id="39272"/>
    <lineage>
        <taxon>Eukaryota</taxon>
        <taxon>Metazoa</taxon>
        <taxon>Ecdysozoa</taxon>
        <taxon>Arthropoda</taxon>
        <taxon>Hexapoda</taxon>
        <taxon>Collembola</taxon>
        <taxon>Symphypleona</taxon>
        <taxon>Sminthuridae</taxon>
        <taxon>Allacma</taxon>
    </lineage>
</organism>
<evidence type="ECO:0000313" key="2">
    <source>
        <dbReference type="Proteomes" id="UP000708208"/>
    </source>
</evidence>
<sequence>MKNRVKESGGNPYISGRSSIIELVAIQAARERRNQYFRGTSSVLATYKGRVDNIYINFFDSVTRPRPLILDAVIPFNNYAKPIKPIHKVYFHLRAEKTLITLGQAEDGRDYEVKFSELLNLFV</sequence>
<comment type="caution">
    <text evidence="1">The sequence shown here is derived from an EMBL/GenBank/DDBJ whole genome shotgun (WGS) entry which is preliminary data.</text>
</comment>
<gene>
    <name evidence="1" type="ORF">AFUS01_LOCUS4632</name>
</gene>
<dbReference type="Proteomes" id="UP000708208">
    <property type="component" value="Unassembled WGS sequence"/>
</dbReference>
<accession>A0A8J2NQU8</accession>
<reference evidence="1" key="1">
    <citation type="submission" date="2021-06" db="EMBL/GenBank/DDBJ databases">
        <authorList>
            <person name="Hodson N. C."/>
            <person name="Mongue J. A."/>
            <person name="Jaron S. K."/>
        </authorList>
    </citation>
    <scope>NUCLEOTIDE SEQUENCE</scope>
</reference>
<dbReference type="EMBL" id="CAJVCH010029009">
    <property type="protein sequence ID" value="CAG7705694.1"/>
    <property type="molecule type" value="Genomic_DNA"/>
</dbReference>
<dbReference type="OrthoDB" id="9978031at2759"/>
<evidence type="ECO:0000313" key="1">
    <source>
        <dbReference type="EMBL" id="CAG7705694.1"/>
    </source>
</evidence>
<name>A0A8J2NQU8_9HEXA</name>
<proteinExistence type="predicted"/>
<keyword evidence="2" id="KW-1185">Reference proteome</keyword>
<protein>
    <submittedName>
        <fullName evidence="1">Uncharacterized protein</fullName>
    </submittedName>
</protein>